<feature type="domain" description="Phage head morphogenesis" evidence="1">
    <location>
        <begin position="137"/>
        <end position="239"/>
    </location>
</feature>
<reference evidence="2" key="1">
    <citation type="journal article" date="2015" name="Nature">
        <title>Complex archaea that bridge the gap between prokaryotes and eukaryotes.</title>
        <authorList>
            <person name="Spang A."/>
            <person name="Saw J.H."/>
            <person name="Jorgensen S.L."/>
            <person name="Zaremba-Niedzwiedzka K."/>
            <person name="Martijn J."/>
            <person name="Lind A.E."/>
            <person name="van Eijk R."/>
            <person name="Schleper C."/>
            <person name="Guy L."/>
            <person name="Ettema T.J."/>
        </authorList>
    </citation>
    <scope>NUCLEOTIDE SEQUENCE</scope>
</reference>
<proteinExistence type="predicted"/>
<comment type="caution">
    <text evidence="2">The sequence shown here is derived from an EMBL/GenBank/DDBJ whole genome shotgun (WGS) entry which is preliminary data.</text>
</comment>
<dbReference type="NCBIfam" id="TIGR01641">
    <property type="entry name" value="phageSPP1_gp7"/>
    <property type="match status" value="1"/>
</dbReference>
<protein>
    <recommendedName>
        <fullName evidence="1">Phage head morphogenesis domain-containing protein</fullName>
    </recommendedName>
</protein>
<dbReference type="AlphaFoldDB" id="A0A0F9FB10"/>
<organism evidence="2">
    <name type="scientific">marine sediment metagenome</name>
    <dbReference type="NCBI Taxonomy" id="412755"/>
    <lineage>
        <taxon>unclassified sequences</taxon>
        <taxon>metagenomes</taxon>
        <taxon>ecological metagenomes</taxon>
    </lineage>
</organism>
<evidence type="ECO:0000259" key="1">
    <source>
        <dbReference type="Pfam" id="PF04233"/>
    </source>
</evidence>
<gene>
    <name evidence="2" type="ORF">LCGC14_1974910</name>
</gene>
<dbReference type="EMBL" id="LAZR01021983">
    <property type="protein sequence ID" value="KKL83418.1"/>
    <property type="molecule type" value="Genomic_DNA"/>
</dbReference>
<dbReference type="Pfam" id="PF04233">
    <property type="entry name" value="Phage_Mu_F"/>
    <property type="match status" value="1"/>
</dbReference>
<sequence>LIPTPTKSIAITTQKDFFPTDEQKEAYWNTFVSKTLGYERALIARLKDMFKSQEKEALSKLKPNMNLDTPLLSHPEKDYKEAAKPVLSDLLKESIDDGEELINPKPAHRSKQEDATEWLDGRLTWTAEHVAEETAKQLAKQLAQGFEAGESIPEIAKRVSGVFDNAERFRTVRIARTETIMAANEGALTGYTNSKVEKVQFYAALDERTDDDCLDLHNEIFEVDDAHGMIPIHPSCRCTWLPVVE</sequence>
<feature type="non-terminal residue" evidence="2">
    <location>
        <position position="1"/>
    </location>
</feature>
<accession>A0A0F9FB10</accession>
<name>A0A0F9FB10_9ZZZZ</name>
<evidence type="ECO:0000313" key="2">
    <source>
        <dbReference type="EMBL" id="KKL83418.1"/>
    </source>
</evidence>
<dbReference type="InterPro" id="IPR006528">
    <property type="entry name" value="Phage_head_morphogenesis_dom"/>
</dbReference>